<reference evidence="3 4" key="2">
    <citation type="submission" date="2019-07" db="EMBL/GenBank/DDBJ databases">
        <title>Algibacter marinivivus sp. nov., isolated from the surface of a marine red alga.</title>
        <authorList>
            <person name="Zhong X."/>
            <person name="Xu W."/>
            <person name="Zhang Y."/>
            <person name="Zhang Q."/>
            <person name="Du Z."/>
        </authorList>
    </citation>
    <scope>NUCLEOTIDE SEQUENCE [LARGE SCALE GENOMIC DNA]</scope>
    <source>
        <strain evidence="3 4">RU-4-M-4</strain>
    </source>
</reference>
<keyword evidence="4" id="KW-1185">Reference proteome</keyword>
<dbReference type="InterPro" id="IPR036046">
    <property type="entry name" value="Acylphosphatase-like_dom_sf"/>
</dbReference>
<dbReference type="EMBL" id="VMBF01000014">
    <property type="protein sequence ID" value="TSJ71237.1"/>
    <property type="molecule type" value="Genomic_DNA"/>
</dbReference>
<dbReference type="InterPro" id="IPR007024">
    <property type="entry name" value="BLUF_domain"/>
</dbReference>
<dbReference type="SMART" id="SM01034">
    <property type="entry name" value="BLUF"/>
    <property type="match status" value="1"/>
</dbReference>
<dbReference type="Gene3D" id="3.30.70.100">
    <property type="match status" value="1"/>
</dbReference>
<dbReference type="OrthoDB" id="1122028at2"/>
<proteinExistence type="predicted"/>
<dbReference type="Proteomes" id="UP000315145">
    <property type="component" value="Unassembled WGS sequence"/>
</dbReference>
<name>A0A5M7AZ88_9FLAO</name>
<accession>A0A5M7AZ88</accession>
<reference evidence="2 5" key="1">
    <citation type="journal article" date="2015" name="Int. J. Syst. Evol. Microbiol.">
        <title>Algibacter amylolyticus sp. nov., isolated from intertidal sediment.</title>
        <authorList>
            <person name="Zhang D.C."/>
            <person name="Wu J."/>
            <person name="Neuner K."/>
            <person name="Yao J."/>
            <person name="Margesin R."/>
        </authorList>
    </citation>
    <scope>NUCLEOTIDE SEQUENCE [LARGE SCALE GENOMIC DNA]</scope>
    <source>
        <strain evidence="2 5">RU-4-M-4</strain>
    </source>
</reference>
<organism evidence="2 5">
    <name type="scientific">Algibacter amylolyticus</name>
    <dbReference type="NCBI Taxonomy" id="1608400"/>
    <lineage>
        <taxon>Bacteria</taxon>
        <taxon>Pseudomonadati</taxon>
        <taxon>Bacteroidota</taxon>
        <taxon>Flavobacteriia</taxon>
        <taxon>Flavobacteriales</taxon>
        <taxon>Flavobacteriaceae</taxon>
        <taxon>Algibacter</taxon>
    </lineage>
</organism>
<protein>
    <submittedName>
        <fullName evidence="2">BLUF domain-containing protein</fullName>
    </submittedName>
</protein>
<dbReference type="Pfam" id="PF04940">
    <property type="entry name" value="BLUF"/>
    <property type="match status" value="1"/>
</dbReference>
<reference evidence="2" key="3">
    <citation type="submission" date="2019-09" db="EMBL/GenBank/DDBJ databases">
        <authorList>
            <person name="Zhang D.-C."/>
        </authorList>
    </citation>
    <scope>NUCLEOTIDE SEQUENCE</scope>
    <source>
        <strain evidence="2">RU-4-M-4</strain>
    </source>
</reference>
<dbReference type="Proteomes" id="UP000322315">
    <property type="component" value="Unassembled WGS sequence"/>
</dbReference>
<dbReference type="GO" id="GO:0009882">
    <property type="term" value="F:blue light photoreceptor activity"/>
    <property type="evidence" value="ECO:0007669"/>
    <property type="project" value="InterPro"/>
</dbReference>
<feature type="domain" description="BLUF" evidence="1">
    <location>
        <begin position="2"/>
        <end position="93"/>
    </location>
</feature>
<comment type="caution">
    <text evidence="2">The sequence shown here is derived from an EMBL/GenBank/DDBJ whole genome shotgun (WGS) entry which is preliminary data.</text>
</comment>
<dbReference type="EMBL" id="VWRS01000014">
    <property type="protein sequence ID" value="KAA5820564.1"/>
    <property type="molecule type" value="Genomic_DNA"/>
</dbReference>
<gene>
    <name evidence="2" type="ORF">F2B50_17395</name>
    <name evidence="3" type="ORF">FPF71_17395</name>
</gene>
<dbReference type="GO" id="GO:0071949">
    <property type="term" value="F:FAD binding"/>
    <property type="evidence" value="ECO:0007669"/>
    <property type="project" value="InterPro"/>
</dbReference>
<dbReference type="AlphaFoldDB" id="A0A5M7AZ88"/>
<evidence type="ECO:0000313" key="2">
    <source>
        <dbReference type="EMBL" id="KAA5820564.1"/>
    </source>
</evidence>
<dbReference type="SUPFAM" id="SSF54975">
    <property type="entry name" value="Acylphosphatase/BLUF domain-like"/>
    <property type="match status" value="1"/>
</dbReference>
<evidence type="ECO:0000259" key="1">
    <source>
        <dbReference type="PROSITE" id="PS50925"/>
    </source>
</evidence>
<dbReference type="RefSeq" id="WP_144118207.1">
    <property type="nucleotide sequence ID" value="NZ_JACHGE010000013.1"/>
</dbReference>
<sequence length="135" mass="15499">MLKTICYTSKVKPNIDIMGFEALFNETQTKNNTNNITGVLVKKDSAFFQIIEGQPILIDVLFEKIKIDNRHSNIIELVNTSITKLSFKDFNTNYTIIDDLDALYSLQDYLTHLENKECESKAIFLQIIEDLLSSD</sequence>
<dbReference type="PROSITE" id="PS50925">
    <property type="entry name" value="BLUF"/>
    <property type="match status" value="1"/>
</dbReference>
<evidence type="ECO:0000313" key="5">
    <source>
        <dbReference type="Proteomes" id="UP000322315"/>
    </source>
</evidence>
<evidence type="ECO:0000313" key="4">
    <source>
        <dbReference type="Proteomes" id="UP000315145"/>
    </source>
</evidence>
<evidence type="ECO:0000313" key="3">
    <source>
        <dbReference type="EMBL" id="TSJ71237.1"/>
    </source>
</evidence>